<feature type="domain" description="Aromatic amino acid beta-eliminating lyase/threonine aldolase" evidence="4">
    <location>
        <begin position="49"/>
        <end position="420"/>
    </location>
</feature>
<dbReference type="Proteomes" id="UP000240493">
    <property type="component" value="Unassembled WGS sequence"/>
</dbReference>
<evidence type="ECO:0000256" key="2">
    <source>
        <dbReference type="ARBA" id="ARBA00009721"/>
    </source>
</evidence>
<dbReference type="InterPro" id="IPR015421">
    <property type="entry name" value="PyrdxlP-dep_Trfase_major"/>
</dbReference>
<dbReference type="NCBIfam" id="NF009709">
    <property type="entry name" value="PRK13238.1"/>
    <property type="match status" value="1"/>
</dbReference>
<dbReference type="AlphaFoldDB" id="A0A2T3Z6F7"/>
<organism evidence="5 6">
    <name type="scientific">Trichoderma asperellum (strain ATCC 204424 / CBS 433.97 / NBRC 101777)</name>
    <dbReference type="NCBI Taxonomy" id="1042311"/>
    <lineage>
        <taxon>Eukaryota</taxon>
        <taxon>Fungi</taxon>
        <taxon>Dikarya</taxon>
        <taxon>Ascomycota</taxon>
        <taxon>Pezizomycotina</taxon>
        <taxon>Sordariomycetes</taxon>
        <taxon>Hypocreomycetidae</taxon>
        <taxon>Hypocreales</taxon>
        <taxon>Hypocreaceae</taxon>
        <taxon>Trichoderma</taxon>
    </lineage>
</organism>
<dbReference type="Gene3D" id="3.90.1150.10">
    <property type="entry name" value="Aspartate Aminotransferase, domain 1"/>
    <property type="match status" value="1"/>
</dbReference>
<dbReference type="OrthoDB" id="19261at2759"/>
<comment type="cofactor">
    <cofactor evidence="1">
        <name>pyridoxal 5'-phosphate</name>
        <dbReference type="ChEBI" id="CHEBI:597326"/>
    </cofactor>
</comment>
<protein>
    <recommendedName>
        <fullName evidence="4">Aromatic amino acid beta-eliminating lyase/threonine aldolase domain-containing protein</fullName>
    </recommendedName>
</protein>
<keyword evidence="3" id="KW-0663">Pyridoxal phosphate</keyword>
<dbReference type="GO" id="GO:0016829">
    <property type="term" value="F:lyase activity"/>
    <property type="evidence" value="ECO:0007669"/>
    <property type="project" value="InterPro"/>
</dbReference>
<evidence type="ECO:0000256" key="1">
    <source>
        <dbReference type="ARBA" id="ARBA00001933"/>
    </source>
</evidence>
<proteinExistence type="inferred from homology"/>
<dbReference type="STRING" id="1042311.A0A2T3Z6F7"/>
<comment type="similarity">
    <text evidence="2">Belongs to the beta-eliminating lyase family.</text>
</comment>
<dbReference type="PANTHER" id="PTHR32325">
    <property type="entry name" value="BETA-ELIMINATING LYASE-LIKE PROTEIN-RELATED"/>
    <property type="match status" value="1"/>
</dbReference>
<gene>
    <name evidence="5" type="ORF">M441DRAFT_70207</name>
</gene>
<dbReference type="SUPFAM" id="SSF53383">
    <property type="entry name" value="PLP-dependent transferases"/>
    <property type="match status" value="1"/>
</dbReference>
<reference evidence="5 6" key="1">
    <citation type="submission" date="2016-07" db="EMBL/GenBank/DDBJ databases">
        <title>Multiple horizontal gene transfer events from other fungi enriched the ability of initially mycotrophic Trichoderma (Ascomycota) to feed on dead plant biomass.</title>
        <authorList>
            <consortium name="DOE Joint Genome Institute"/>
            <person name="Aerts A."/>
            <person name="Atanasova L."/>
            <person name="Chenthamara K."/>
            <person name="Zhang J."/>
            <person name="Grujic M."/>
            <person name="Henrissat B."/>
            <person name="Kuo A."/>
            <person name="Salamov A."/>
            <person name="Lipzen A."/>
            <person name="Labutti K."/>
            <person name="Barry K."/>
            <person name="Miao Y."/>
            <person name="Rahimi M.J."/>
            <person name="Shen Q."/>
            <person name="Grigoriev I.V."/>
            <person name="Kubicek C.P."/>
            <person name="Druzhinina I.S."/>
        </authorList>
    </citation>
    <scope>NUCLEOTIDE SEQUENCE [LARGE SCALE GENOMIC DNA]</scope>
    <source>
        <strain evidence="5 6">CBS 433.97</strain>
    </source>
</reference>
<evidence type="ECO:0000259" key="4">
    <source>
        <dbReference type="Pfam" id="PF01212"/>
    </source>
</evidence>
<evidence type="ECO:0000313" key="6">
    <source>
        <dbReference type="Proteomes" id="UP000240493"/>
    </source>
</evidence>
<sequence length="461" mass="51368">MLPDCHLPETWRAKMVERIPSSTKDQRQEWICKADYNLFKLRSNEVRFDLGTDGGSGGMSDNQWSALMRGDSAATRSPSSYRLQEKVKELFGFTYTIPVHRGRAAKHALVQALLNEESIVPGNAFFDTTRANIESQKAIAIDCAIEGAFDIYYQHPFKGNVNLPELEKILQGSGSNVPMIMVSITCDKTGGQPVSMHNLREVKRLAKMFNVPVILDSARFAENAWFIQKNESEYSSQSIPDIVQEMYHHADGMVMSGKTDGLVNAGGFFATNNKDLFDRVGKYANLFCGLAGRDMEALTVGLGEVTQQEYLDDRIRQIHRFGMRLMAANVPIQQPIGGHAIVIDASLFLPLVPREEYVAKTLAVELYVEAGIRGAGMETVIGGGNPITGINRNRSNAKDFLYLAIPRQAYTNDQLSFVANALIQIFERRFTITRGLYVVHEDAILRYLTIQLKKADGKSIA</sequence>
<dbReference type="Pfam" id="PF01212">
    <property type="entry name" value="Beta_elim_lyase"/>
    <property type="match status" value="1"/>
</dbReference>
<accession>A0A2T3Z6F7</accession>
<dbReference type="PANTHER" id="PTHR32325:SF4">
    <property type="entry name" value="TRYPTOPHANASE"/>
    <property type="match status" value="1"/>
</dbReference>
<name>A0A2T3Z6F7_TRIA4</name>
<dbReference type="InterPro" id="IPR015424">
    <property type="entry name" value="PyrdxlP-dep_Trfase"/>
</dbReference>
<dbReference type="GO" id="GO:0006520">
    <property type="term" value="P:amino acid metabolic process"/>
    <property type="evidence" value="ECO:0007669"/>
    <property type="project" value="InterPro"/>
</dbReference>
<keyword evidence="6" id="KW-1185">Reference proteome</keyword>
<evidence type="ECO:0000313" key="5">
    <source>
        <dbReference type="EMBL" id="PTB40406.1"/>
    </source>
</evidence>
<dbReference type="EMBL" id="KZ679263">
    <property type="protein sequence ID" value="PTB40406.1"/>
    <property type="molecule type" value="Genomic_DNA"/>
</dbReference>
<dbReference type="InterPro" id="IPR001597">
    <property type="entry name" value="ArAA_b-elim_lyase/Thr_aldolase"/>
</dbReference>
<evidence type="ECO:0000256" key="3">
    <source>
        <dbReference type="ARBA" id="ARBA00022898"/>
    </source>
</evidence>
<dbReference type="Gene3D" id="3.40.640.10">
    <property type="entry name" value="Type I PLP-dependent aspartate aminotransferase-like (Major domain)"/>
    <property type="match status" value="1"/>
</dbReference>
<dbReference type="InterPro" id="IPR015422">
    <property type="entry name" value="PyrdxlP-dep_Trfase_small"/>
</dbReference>